<comment type="caution">
    <text evidence="7">The sequence shown here is derived from an EMBL/GenBank/DDBJ whole genome shotgun (WGS) entry which is preliminary data.</text>
</comment>
<evidence type="ECO:0000256" key="1">
    <source>
        <dbReference type="ARBA" id="ARBA00004141"/>
    </source>
</evidence>
<keyword evidence="3 6" id="KW-0812">Transmembrane</keyword>
<keyword evidence="5 6" id="KW-0472">Membrane</keyword>
<dbReference type="FunFam" id="1.20.1260.100:FF:000001">
    <property type="entry name" value="translocator protein 2"/>
    <property type="match status" value="1"/>
</dbReference>
<dbReference type="EMBL" id="QFOD01000021">
    <property type="protein sequence ID" value="PZP28708.1"/>
    <property type="molecule type" value="Genomic_DNA"/>
</dbReference>
<dbReference type="AlphaFoldDB" id="A0A2W5DDG0"/>
<comment type="subcellular location">
    <subcellularLocation>
        <location evidence="1">Membrane</location>
        <topology evidence="1">Multi-pass membrane protein</topology>
    </subcellularLocation>
</comment>
<dbReference type="PANTHER" id="PTHR10057:SF0">
    <property type="entry name" value="TRANSLOCATOR PROTEIN"/>
    <property type="match status" value="1"/>
</dbReference>
<evidence type="ECO:0000256" key="5">
    <source>
        <dbReference type="ARBA" id="ARBA00023136"/>
    </source>
</evidence>
<dbReference type="InterPro" id="IPR038330">
    <property type="entry name" value="TspO/MBR-related_sf"/>
</dbReference>
<dbReference type="GO" id="GO:0033013">
    <property type="term" value="P:tetrapyrrole metabolic process"/>
    <property type="evidence" value="ECO:0007669"/>
    <property type="project" value="UniProtKB-ARBA"/>
</dbReference>
<dbReference type="Gene3D" id="1.20.1260.100">
    <property type="entry name" value="TspO/MBR protein"/>
    <property type="match status" value="1"/>
</dbReference>
<dbReference type="PIRSF" id="PIRSF005859">
    <property type="entry name" value="PBR"/>
    <property type="match status" value="1"/>
</dbReference>
<name>A0A2W5DDG0_9BURK</name>
<dbReference type="PANTHER" id="PTHR10057">
    <property type="entry name" value="PERIPHERAL-TYPE BENZODIAZEPINE RECEPTOR"/>
    <property type="match status" value="1"/>
</dbReference>
<feature type="transmembrane region" description="Helical" evidence="6">
    <location>
        <begin position="57"/>
        <end position="75"/>
    </location>
</feature>
<dbReference type="Proteomes" id="UP000249633">
    <property type="component" value="Unassembled WGS sequence"/>
</dbReference>
<accession>A0A2W5DDG0</accession>
<evidence type="ECO:0000313" key="8">
    <source>
        <dbReference type="Proteomes" id="UP000249633"/>
    </source>
</evidence>
<evidence type="ECO:0000256" key="2">
    <source>
        <dbReference type="ARBA" id="ARBA00007524"/>
    </source>
</evidence>
<feature type="transmembrane region" description="Helical" evidence="6">
    <location>
        <begin position="113"/>
        <end position="132"/>
    </location>
</feature>
<protein>
    <submittedName>
        <fullName evidence="7">Sensory protein</fullName>
    </submittedName>
</protein>
<evidence type="ECO:0000313" key="7">
    <source>
        <dbReference type="EMBL" id="PZP28708.1"/>
    </source>
</evidence>
<proteinExistence type="inferred from homology"/>
<feature type="transmembrane region" description="Helical" evidence="6">
    <location>
        <begin position="87"/>
        <end position="107"/>
    </location>
</feature>
<dbReference type="Pfam" id="PF03073">
    <property type="entry name" value="TspO_MBR"/>
    <property type="match status" value="1"/>
</dbReference>
<evidence type="ECO:0000256" key="3">
    <source>
        <dbReference type="ARBA" id="ARBA00022692"/>
    </source>
</evidence>
<sequence length="167" mass="18120">MSVSSSSRFRSSKALLLGCLLGVAAAAVLGGLASRGAPVFYAQLARPSWAPPAGVFGPVWSLLYTLMAVAAWLVAREPAAPGRRWALGLFVAQLAANALWSWLFFAWRDGRLAFVDVLLLLALVALTAWRFWRVRPLAGLLLLPYLAWVGFASVLTWAVWQGNPQLL</sequence>
<reference evidence="7 8" key="1">
    <citation type="submission" date="2017-08" db="EMBL/GenBank/DDBJ databases">
        <title>Infants hospitalized years apart are colonized by the same room-sourced microbial strains.</title>
        <authorList>
            <person name="Brooks B."/>
            <person name="Olm M.R."/>
            <person name="Firek B.A."/>
            <person name="Baker R."/>
            <person name="Thomas B.C."/>
            <person name="Morowitz M.J."/>
            <person name="Banfield J.F."/>
        </authorList>
    </citation>
    <scope>NUCLEOTIDE SEQUENCE [LARGE SCALE GENOMIC DNA]</scope>
    <source>
        <strain evidence="7">S2_012_000_R2_81</strain>
    </source>
</reference>
<keyword evidence="4 6" id="KW-1133">Transmembrane helix</keyword>
<dbReference type="CDD" id="cd15904">
    <property type="entry name" value="TSPO_MBR"/>
    <property type="match status" value="1"/>
</dbReference>
<gene>
    <name evidence="7" type="ORF">DI603_18685</name>
</gene>
<dbReference type="GO" id="GO:0016020">
    <property type="term" value="C:membrane"/>
    <property type="evidence" value="ECO:0007669"/>
    <property type="project" value="UniProtKB-SubCell"/>
</dbReference>
<evidence type="ECO:0000256" key="6">
    <source>
        <dbReference type="SAM" id="Phobius"/>
    </source>
</evidence>
<organism evidence="7 8">
    <name type="scientific">Roseateles depolymerans</name>
    <dbReference type="NCBI Taxonomy" id="76731"/>
    <lineage>
        <taxon>Bacteria</taxon>
        <taxon>Pseudomonadati</taxon>
        <taxon>Pseudomonadota</taxon>
        <taxon>Betaproteobacteria</taxon>
        <taxon>Burkholderiales</taxon>
        <taxon>Sphaerotilaceae</taxon>
        <taxon>Roseateles</taxon>
    </lineage>
</organism>
<feature type="transmembrane region" description="Helical" evidence="6">
    <location>
        <begin position="139"/>
        <end position="160"/>
    </location>
</feature>
<comment type="similarity">
    <text evidence="2">Belongs to the TspO/BZRP family.</text>
</comment>
<dbReference type="InterPro" id="IPR004307">
    <property type="entry name" value="TspO_MBR"/>
</dbReference>
<evidence type="ECO:0000256" key="4">
    <source>
        <dbReference type="ARBA" id="ARBA00022989"/>
    </source>
</evidence>